<evidence type="ECO:0000313" key="9">
    <source>
        <dbReference type="Proteomes" id="UP001317532"/>
    </source>
</evidence>
<dbReference type="SUPFAM" id="SSF54713">
    <property type="entry name" value="Elongation factor Ts (EF-Ts), dimerisation domain"/>
    <property type="match status" value="1"/>
</dbReference>
<evidence type="ECO:0000313" key="8">
    <source>
        <dbReference type="EMBL" id="BDE06270.1"/>
    </source>
</evidence>
<evidence type="ECO:0000256" key="4">
    <source>
        <dbReference type="ARBA" id="ARBA00022917"/>
    </source>
</evidence>
<dbReference type="InterPro" id="IPR001816">
    <property type="entry name" value="Transl_elong_EFTs/EF1B"/>
</dbReference>
<proteinExistence type="inferred from homology"/>
<dbReference type="Pfam" id="PF00889">
    <property type="entry name" value="EF_TS"/>
    <property type="match status" value="1"/>
</dbReference>
<comment type="similarity">
    <text evidence="1 6">Belongs to the EF-Ts family.</text>
</comment>
<dbReference type="KEGG" id="vab:WPS_15460"/>
<accession>A0AAN2C982</accession>
<keyword evidence="9" id="KW-1185">Reference proteome</keyword>
<gene>
    <name evidence="6 8" type="primary">tsf</name>
    <name evidence="8" type="ORF">WPS_15460</name>
</gene>
<dbReference type="GO" id="GO:0005737">
    <property type="term" value="C:cytoplasm"/>
    <property type="evidence" value="ECO:0007669"/>
    <property type="project" value="UniProtKB-SubCell"/>
</dbReference>
<keyword evidence="4 6" id="KW-0648">Protein biosynthesis</keyword>
<protein>
    <recommendedName>
        <fullName evidence="2 6">Elongation factor Ts</fullName>
        <shortName evidence="6">EF-Ts</shortName>
    </recommendedName>
</protein>
<evidence type="ECO:0000256" key="6">
    <source>
        <dbReference type="HAMAP-Rule" id="MF_00050"/>
    </source>
</evidence>
<dbReference type="Gene3D" id="3.30.479.20">
    <property type="entry name" value="Elongation factor Ts, dimerisation domain"/>
    <property type="match status" value="1"/>
</dbReference>
<evidence type="ECO:0000256" key="3">
    <source>
        <dbReference type="ARBA" id="ARBA00022768"/>
    </source>
</evidence>
<dbReference type="InterPro" id="IPR018101">
    <property type="entry name" value="Transl_elong_Ts_CS"/>
</dbReference>
<dbReference type="PANTHER" id="PTHR11741:SF0">
    <property type="entry name" value="ELONGATION FACTOR TS, MITOCHONDRIAL"/>
    <property type="match status" value="1"/>
</dbReference>
<keyword evidence="6" id="KW-0963">Cytoplasm</keyword>
<reference evidence="8 9" key="1">
    <citation type="journal article" date="2022" name="ISME Commun">
        <title>Vulcanimicrobium alpinus gen. nov. sp. nov., the first cultivated representative of the candidate phylum 'Eremiobacterota', is a metabolically versatile aerobic anoxygenic phototroph.</title>
        <authorList>
            <person name="Yabe S."/>
            <person name="Muto K."/>
            <person name="Abe K."/>
            <person name="Yokota A."/>
            <person name="Staudigel H."/>
            <person name="Tebo B.M."/>
        </authorList>
    </citation>
    <scope>NUCLEOTIDE SEQUENCE [LARGE SCALE GENOMIC DNA]</scope>
    <source>
        <strain evidence="8 9">WC8-2</strain>
    </source>
</reference>
<dbReference type="Gene3D" id="1.10.8.10">
    <property type="entry name" value="DNA helicase RuvA subunit, C-terminal domain"/>
    <property type="match status" value="1"/>
</dbReference>
<organism evidence="8 9">
    <name type="scientific">Vulcanimicrobium alpinum</name>
    <dbReference type="NCBI Taxonomy" id="3016050"/>
    <lineage>
        <taxon>Bacteria</taxon>
        <taxon>Bacillati</taxon>
        <taxon>Vulcanimicrobiota</taxon>
        <taxon>Vulcanimicrobiia</taxon>
        <taxon>Vulcanimicrobiales</taxon>
        <taxon>Vulcanimicrobiaceae</taxon>
        <taxon>Vulcanimicrobium</taxon>
    </lineage>
</organism>
<dbReference type="InterPro" id="IPR036402">
    <property type="entry name" value="EF-Ts_dimer_sf"/>
</dbReference>
<dbReference type="PANTHER" id="PTHR11741">
    <property type="entry name" value="ELONGATION FACTOR TS"/>
    <property type="match status" value="1"/>
</dbReference>
<sequence>METTAYKPSADEIKRLREETGAGMSDVRNALVWANGDMERAKARLGELGQAKAEKKAERSANEGLVGSYIHAGGKIGVLVEINCETDFVARNERFRDLVRDVAMHVAAMSPQYLDRDAVPADVAASVQAELEKTVPPGKPADIVEKIVSGKLNKWFEEHTLLEQPFVKDDSQTVGELVNSVSGILGEKIKVRRYVKFALGEE</sequence>
<name>A0AAN2C982_UNVUL</name>
<evidence type="ECO:0000256" key="5">
    <source>
        <dbReference type="ARBA" id="ARBA00025453"/>
    </source>
</evidence>
<dbReference type="HAMAP" id="MF_00050">
    <property type="entry name" value="EF_Ts"/>
    <property type="match status" value="1"/>
</dbReference>
<dbReference type="EMBL" id="AP025523">
    <property type="protein sequence ID" value="BDE06270.1"/>
    <property type="molecule type" value="Genomic_DNA"/>
</dbReference>
<dbReference type="FunFam" id="1.10.8.10:FF:000001">
    <property type="entry name" value="Elongation factor Ts"/>
    <property type="match status" value="1"/>
</dbReference>
<feature type="region of interest" description="Involved in Mg(2+) ion dislocation from EF-Tu" evidence="6">
    <location>
        <begin position="86"/>
        <end position="89"/>
    </location>
</feature>
<keyword evidence="3 6" id="KW-0251">Elongation factor</keyword>
<dbReference type="SUPFAM" id="SSF46934">
    <property type="entry name" value="UBA-like"/>
    <property type="match status" value="1"/>
</dbReference>
<dbReference type="Gene3D" id="1.10.286.20">
    <property type="match status" value="1"/>
</dbReference>
<dbReference type="AlphaFoldDB" id="A0AAN2C982"/>
<dbReference type="GO" id="GO:0003746">
    <property type="term" value="F:translation elongation factor activity"/>
    <property type="evidence" value="ECO:0007669"/>
    <property type="project" value="UniProtKB-UniRule"/>
</dbReference>
<dbReference type="RefSeq" id="WP_317997241.1">
    <property type="nucleotide sequence ID" value="NZ_AP025523.1"/>
</dbReference>
<comment type="subcellular location">
    <subcellularLocation>
        <location evidence="6">Cytoplasm</location>
    </subcellularLocation>
</comment>
<dbReference type="InterPro" id="IPR009060">
    <property type="entry name" value="UBA-like_sf"/>
</dbReference>
<comment type="function">
    <text evidence="5 6">Associates with the EF-Tu.GDP complex and induces the exchange of GDP to GTP. It remains bound to the aminoacyl-tRNA.EF-Tu.GTP complex up to the GTP hydrolysis stage on the ribosome.</text>
</comment>
<evidence type="ECO:0000256" key="2">
    <source>
        <dbReference type="ARBA" id="ARBA00016956"/>
    </source>
</evidence>
<dbReference type="InterPro" id="IPR014039">
    <property type="entry name" value="Transl_elong_EFTs/EF1B_dimer"/>
</dbReference>
<feature type="domain" description="Translation elongation factor EFTs/EF1B dimerisation" evidence="7">
    <location>
        <begin position="45"/>
        <end position="201"/>
    </location>
</feature>
<dbReference type="PROSITE" id="PS01127">
    <property type="entry name" value="EF_TS_2"/>
    <property type="match status" value="1"/>
</dbReference>
<dbReference type="Proteomes" id="UP001317532">
    <property type="component" value="Chromosome"/>
</dbReference>
<evidence type="ECO:0000259" key="7">
    <source>
        <dbReference type="Pfam" id="PF00889"/>
    </source>
</evidence>
<evidence type="ECO:0000256" key="1">
    <source>
        <dbReference type="ARBA" id="ARBA00005532"/>
    </source>
</evidence>